<protein>
    <submittedName>
        <fullName evidence="1">Imm8 family immunity protein</fullName>
    </submittedName>
</protein>
<evidence type="ECO:0000313" key="1">
    <source>
        <dbReference type="EMBL" id="MFL9840060.1"/>
    </source>
</evidence>
<dbReference type="Proteomes" id="UP001629244">
    <property type="component" value="Unassembled WGS sequence"/>
</dbReference>
<name>A0ABW8YLG9_9SPHN</name>
<dbReference type="EMBL" id="JBELQC010000001">
    <property type="protein sequence ID" value="MFL9840060.1"/>
    <property type="molecule type" value="Genomic_DNA"/>
</dbReference>
<dbReference type="InterPro" id="IPR028964">
    <property type="entry name" value="Imm8"/>
</dbReference>
<dbReference type="RefSeq" id="WP_408077015.1">
    <property type="nucleotide sequence ID" value="NZ_JBELQC010000001.1"/>
</dbReference>
<accession>A0ABW8YLG9</accession>
<proteinExistence type="predicted"/>
<organism evidence="1 2">
    <name type="scientific">Sphingomonas plantiphila</name>
    <dbReference type="NCBI Taxonomy" id="3163295"/>
    <lineage>
        <taxon>Bacteria</taxon>
        <taxon>Pseudomonadati</taxon>
        <taxon>Pseudomonadota</taxon>
        <taxon>Alphaproteobacteria</taxon>
        <taxon>Sphingomonadales</taxon>
        <taxon>Sphingomonadaceae</taxon>
        <taxon>Sphingomonas</taxon>
    </lineage>
</organism>
<keyword evidence="2" id="KW-1185">Reference proteome</keyword>
<evidence type="ECO:0000313" key="2">
    <source>
        <dbReference type="Proteomes" id="UP001629244"/>
    </source>
</evidence>
<comment type="caution">
    <text evidence="1">The sequence shown here is derived from an EMBL/GenBank/DDBJ whole genome shotgun (WGS) entry which is preliminary data.</text>
</comment>
<dbReference type="Pfam" id="PF15586">
    <property type="entry name" value="Imm8"/>
    <property type="match status" value="1"/>
</dbReference>
<gene>
    <name evidence="1" type="ORF">ABS767_03710</name>
</gene>
<reference evidence="1 2" key="1">
    <citation type="submission" date="2024-06" db="EMBL/GenBank/DDBJ databases">
        <authorList>
            <person name="Kaempfer P."/>
            <person name="Viver T."/>
        </authorList>
    </citation>
    <scope>NUCLEOTIDE SEQUENCE [LARGE SCALE GENOMIC DNA]</scope>
    <source>
        <strain evidence="1 2">ST-64</strain>
    </source>
</reference>
<sequence length="117" mass="13386">MQAELRSLVTVYHEPLTTAYPSTEAFRISLRAMIGVAGEEGEESFDFDVCSPAWLDRELDDHPVVGGRFLLIVRDFKPAQIEGYVQKRIAHATGPDWPTIAEKLARWSQWEFEDYRG</sequence>